<dbReference type="InterPro" id="IPR016187">
    <property type="entry name" value="CTDL_fold"/>
</dbReference>
<evidence type="ECO:0000256" key="1">
    <source>
        <dbReference type="ARBA" id="ARBA00023157"/>
    </source>
</evidence>
<name>A0AAN9DTW5_9TELE</name>
<keyword evidence="4" id="KW-1185">Reference proteome</keyword>
<evidence type="ECO:0000259" key="2">
    <source>
        <dbReference type="PROSITE" id="PS50041"/>
    </source>
</evidence>
<dbReference type="Pfam" id="PF00059">
    <property type="entry name" value="Lectin_C"/>
    <property type="match status" value="2"/>
</dbReference>
<dbReference type="InterPro" id="IPR001304">
    <property type="entry name" value="C-type_lectin-like"/>
</dbReference>
<dbReference type="PROSITE" id="PS00615">
    <property type="entry name" value="C_TYPE_LECTIN_1"/>
    <property type="match status" value="1"/>
</dbReference>
<dbReference type="SUPFAM" id="SSF56436">
    <property type="entry name" value="C-type lectin-like"/>
    <property type="match status" value="2"/>
</dbReference>
<dbReference type="SMART" id="SM00034">
    <property type="entry name" value="CLECT"/>
    <property type="match status" value="2"/>
</dbReference>
<reference evidence="3 4" key="1">
    <citation type="submission" date="2024-02" db="EMBL/GenBank/DDBJ databases">
        <title>Chromosome-level genome assembly of the Eurasian Minnow (Phoxinus phoxinus).</title>
        <authorList>
            <person name="Oriowo T.O."/>
            <person name="Martin S."/>
            <person name="Stange M."/>
            <person name="Chrysostomakis Y."/>
            <person name="Brown T."/>
            <person name="Winkler S."/>
            <person name="Kukowka S."/>
            <person name="Myers E.W."/>
            <person name="Bohne A."/>
        </authorList>
    </citation>
    <scope>NUCLEOTIDE SEQUENCE [LARGE SCALE GENOMIC DNA]</scope>
    <source>
        <strain evidence="3">ZFMK-TIS-60720</strain>
        <tissue evidence="3">Whole Organism</tissue>
    </source>
</reference>
<dbReference type="Gene3D" id="3.10.100.10">
    <property type="entry name" value="Mannose-Binding Protein A, subunit A"/>
    <property type="match status" value="2"/>
</dbReference>
<organism evidence="3 4">
    <name type="scientific">Phoxinus phoxinus</name>
    <name type="common">Eurasian minnow</name>
    <dbReference type="NCBI Taxonomy" id="58324"/>
    <lineage>
        <taxon>Eukaryota</taxon>
        <taxon>Metazoa</taxon>
        <taxon>Chordata</taxon>
        <taxon>Craniata</taxon>
        <taxon>Vertebrata</taxon>
        <taxon>Euteleostomi</taxon>
        <taxon>Actinopterygii</taxon>
        <taxon>Neopterygii</taxon>
        <taxon>Teleostei</taxon>
        <taxon>Ostariophysi</taxon>
        <taxon>Cypriniformes</taxon>
        <taxon>Leuciscidae</taxon>
        <taxon>Phoxininae</taxon>
        <taxon>Phoxinus</taxon>
    </lineage>
</organism>
<dbReference type="InterPro" id="IPR018378">
    <property type="entry name" value="C-type_lectin_CS"/>
</dbReference>
<accession>A0AAN9DTW5</accession>
<protein>
    <recommendedName>
        <fullName evidence="2">C-type lectin domain-containing protein</fullName>
    </recommendedName>
</protein>
<dbReference type="EMBL" id="JAYKXH010000001">
    <property type="protein sequence ID" value="KAK7177240.1"/>
    <property type="molecule type" value="Genomic_DNA"/>
</dbReference>
<dbReference type="InterPro" id="IPR016186">
    <property type="entry name" value="C-type_lectin-like/link_sf"/>
</dbReference>
<evidence type="ECO:0000313" key="3">
    <source>
        <dbReference type="EMBL" id="KAK7177240.1"/>
    </source>
</evidence>
<feature type="domain" description="C-type lectin" evidence="2">
    <location>
        <begin position="1"/>
        <end position="104"/>
    </location>
</feature>
<dbReference type="PROSITE" id="PS50041">
    <property type="entry name" value="C_TYPE_LECTIN_2"/>
    <property type="match status" value="2"/>
</dbReference>
<feature type="domain" description="C-type lectin" evidence="2">
    <location>
        <begin position="118"/>
        <end position="218"/>
    </location>
</feature>
<dbReference type="PANTHER" id="PTHR45784">
    <property type="entry name" value="C-TYPE LECTIN DOMAIN FAMILY 20 MEMBER A-RELATED"/>
    <property type="match status" value="1"/>
</dbReference>
<gene>
    <name evidence="3" type="ORF">R3I93_001280</name>
</gene>
<proteinExistence type="predicted"/>
<sequence length="297" mass="34839">MPWGKAQNYCRENHIDLATVQSVEDWTTLQELEVEEKYFAFSWIGLYNDINSWRWSYQEESVEFKSWEPGQPDNYGWGEECVAVYYTGVWRDYFCDQTRYFVCSDERTNATEKLVLIQTQMTWLNAQEYCREHHTDLATVRSLDDNKQIVILIKAMCEPWIGLYRDSWKWSDQSNFTSSTQLTAQRLNGWGENCAGVYYYSNSIDDYYCTSLNYFYCSTVKSKQQVIRVQVNASEDPDDATLSALVSHKLQQMLSDQDVTLTWRKQPNGKIFQKKNTIRKTSNASTPVCQSQVFSIE</sequence>
<comment type="caution">
    <text evidence="3">The sequence shown here is derived from an EMBL/GenBank/DDBJ whole genome shotgun (WGS) entry which is preliminary data.</text>
</comment>
<dbReference type="Proteomes" id="UP001364617">
    <property type="component" value="Unassembled WGS sequence"/>
</dbReference>
<dbReference type="AlphaFoldDB" id="A0AAN9DTW5"/>
<keyword evidence="1" id="KW-1015">Disulfide bond</keyword>
<evidence type="ECO:0000313" key="4">
    <source>
        <dbReference type="Proteomes" id="UP001364617"/>
    </source>
</evidence>
<dbReference type="PANTHER" id="PTHR45784:SF3">
    <property type="entry name" value="C-TYPE LECTIN DOMAIN FAMILY 4 MEMBER K-LIKE-RELATED"/>
    <property type="match status" value="1"/>
</dbReference>